<sequence length="163" mass="19274">MDLCGTVQCVDLKRNIREEKLLKFKSTIIWFYKHFLPDTIEFGFYGFISMDLFTLPKQICNVNFTNAFKDGLLTTEFIQNIFPKVTRMSLISLDTEDNDYNACLECAKLITKHTKFLTSLNYLRVDLNFFFDFINDYTENGKEKYLHLPEIIIIFSDDEKQLN</sequence>
<dbReference type="RefSeq" id="XP_004185405.1">
    <property type="nucleotide sequence ID" value="XM_004185357.1"/>
</dbReference>
<evidence type="ECO:0000313" key="1">
    <source>
        <dbReference type="EMBL" id="ELP86059.1"/>
    </source>
</evidence>
<keyword evidence="2" id="KW-1185">Reference proteome</keyword>
<protein>
    <submittedName>
        <fullName evidence="1">Uncharacterized protein</fullName>
    </submittedName>
</protein>
<dbReference type="Proteomes" id="UP000014680">
    <property type="component" value="Unassembled WGS sequence"/>
</dbReference>
<accession>A0A0A1TXI6</accession>
<reference evidence="1 2" key="1">
    <citation type="submission" date="2012-10" db="EMBL/GenBank/DDBJ databases">
        <authorList>
            <person name="Zafar N."/>
            <person name="Inman J."/>
            <person name="Hall N."/>
            <person name="Lorenzi H."/>
            <person name="Caler E."/>
        </authorList>
    </citation>
    <scope>NUCLEOTIDE SEQUENCE [LARGE SCALE GENOMIC DNA]</scope>
    <source>
        <strain evidence="1 2">IP1</strain>
    </source>
</reference>
<dbReference type="VEuPathDB" id="AmoebaDB:EIN_327060"/>
<organism evidence="1 2">
    <name type="scientific">Entamoeba invadens IP1</name>
    <dbReference type="NCBI Taxonomy" id="370355"/>
    <lineage>
        <taxon>Eukaryota</taxon>
        <taxon>Amoebozoa</taxon>
        <taxon>Evosea</taxon>
        <taxon>Archamoebae</taxon>
        <taxon>Mastigamoebida</taxon>
        <taxon>Entamoebidae</taxon>
        <taxon>Entamoeba</taxon>
    </lineage>
</organism>
<proteinExistence type="predicted"/>
<gene>
    <name evidence="1" type="ORF">EIN_327060</name>
</gene>
<evidence type="ECO:0000313" key="2">
    <source>
        <dbReference type="Proteomes" id="UP000014680"/>
    </source>
</evidence>
<name>A0A0A1TXI6_ENTIV</name>
<dbReference type="GeneID" id="14885164"/>
<dbReference type="EMBL" id="KB207015">
    <property type="protein sequence ID" value="ELP86059.1"/>
    <property type="molecule type" value="Genomic_DNA"/>
</dbReference>
<dbReference type="KEGG" id="eiv:EIN_327060"/>
<dbReference type="AlphaFoldDB" id="A0A0A1TXI6"/>